<evidence type="ECO:0008006" key="11">
    <source>
        <dbReference type="Google" id="ProtNLM"/>
    </source>
</evidence>
<dbReference type="PRINTS" id="PR00463">
    <property type="entry name" value="EP450I"/>
</dbReference>
<dbReference type="InterPro" id="IPR002401">
    <property type="entry name" value="Cyt_P450_E_grp-I"/>
</dbReference>
<dbReference type="InterPro" id="IPR001128">
    <property type="entry name" value="Cyt_P450"/>
</dbReference>
<comment type="cofactor">
    <cofactor evidence="1">
        <name>heme</name>
        <dbReference type="ChEBI" id="CHEBI:30413"/>
    </cofactor>
</comment>
<sequence>MALLSLNAGQLLGAALASLVLYAACKIIYNLYLHPLRRFPGPTLMRATRWGYNVKRLRGTLSFDMLDLHRRYGPVVRVAPDELAFADARAWKDIMGHRTSQTPSSRGDEFAKWEQHYHPVPEIPRDIVIAGREEHQLLRRALSHGFSERSMREQQPIIKRYIDLLMARLRERAGTGEKVDVAMWYNCTTFDVIGDLAFGESFGCLENSALHPWVKAMFEMSRAGTLVQSLAGYPLILKMLLGMAPTSFKEEHEKHKQMALEKLRRRMEAGKERPDLIEGLLKRADEWGLTLEKLQANSGVLVIGGSETTATLLAGVTFYLLTNREAMTKLAAEVRGAFRSEDEIDFTSVSTLPYMLACLDEALRMYPPVPTGLPRVVPKGGATIAGTYVPENTVVAVHQWAMYHNEQHFKDPFVFHPERWLGDPAFADDNKEAFQPFHVGPRNCIGRNLAYIEMRLILARVLWSFDMQIADDSLDWMSKQRVFNLWEKGPLNVYLTPVKR</sequence>
<evidence type="ECO:0000313" key="10">
    <source>
        <dbReference type="Proteomes" id="UP001600064"/>
    </source>
</evidence>
<reference evidence="9 10" key="1">
    <citation type="journal article" date="2024" name="Commun. Biol.">
        <title>Comparative genomic analysis of thermophilic fungi reveals convergent evolutionary adaptations and gene losses.</title>
        <authorList>
            <person name="Steindorff A.S."/>
            <person name="Aguilar-Pontes M.V."/>
            <person name="Robinson A.J."/>
            <person name="Andreopoulos B."/>
            <person name="LaButti K."/>
            <person name="Kuo A."/>
            <person name="Mondo S."/>
            <person name="Riley R."/>
            <person name="Otillar R."/>
            <person name="Haridas S."/>
            <person name="Lipzen A."/>
            <person name="Grimwood J."/>
            <person name="Schmutz J."/>
            <person name="Clum A."/>
            <person name="Reid I.D."/>
            <person name="Moisan M.C."/>
            <person name="Butler G."/>
            <person name="Nguyen T.T.M."/>
            <person name="Dewar K."/>
            <person name="Conant G."/>
            <person name="Drula E."/>
            <person name="Henrissat B."/>
            <person name="Hansel C."/>
            <person name="Singer S."/>
            <person name="Hutchinson M.I."/>
            <person name="de Vries R.P."/>
            <person name="Natvig D.O."/>
            <person name="Powell A.J."/>
            <person name="Tsang A."/>
            <person name="Grigoriev I.V."/>
        </authorList>
    </citation>
    <scope>NUCLEOTIDE SEQUENCE [LARGE SCALE GENOMIC DNA]</scope>
    <source>
        <strain evidence="9 10">ATCC 22073</strain>
    </source>
</reference>
<evidence type="ECO:0000256" key="3">
    <source>
        <dbReference type="ARBA" id="ARBA00022617"/>
    </source>
</evidence>
<evidence type="ECO:0000256" key="7">
    <source>
        <dbReference type="ARBA" id="ARBA00023033"/>
    </source>
</evidence>
<dbReference type="EMBL" id="JAZGUE010000005">
    <property type="protein sequence ID" value="KAL2266734.1"/>
    <property type="molecule type" value="Genomic_DNA"/>
</dbReference>
<keyword evidence="3 8" id="KW-0349">Heme</keyword>
<dbReference type="PANTHER" id="PTHR24305">
    <property type="entry name" value="CYTOCHROME P450"/>
    <property type="match status" value="1"/>
</dbReference>
<name>A0ABR4D9M3_9PEZI</name>
<dbReference type="PROSITE" id="PS00086">
    <property type="entry name" value="CYTOCHROME_P450"/>
    <property type="match status" value="1"/>
</dbReference>
<gene>
    <name evidence="9" type="ORF">VTJ83DRAFT_6086</name>
</gene>
<evidence type="ECO:0000256" key="2">
    <source>
        <dbReference type="ARBA" id="ARBA00010617"/>
    </source>
</evidence>
<evidence type="ECO:0000256" key="5">
    <source>
        <dbReference type="ARBA" id="ARBA00023002"/>
    </source>
</evidence>
<dbReference type="InterPro" id="IPR036396">
    <property type="entry name" value="Cyt_P450_sf"/>
</dbReference>
<keyword evidence="5 8" id="KW-0560">Oxidoreductase</keyword>
<evidence type="ECO:0000313" key="9">
    <source>
        <dbReference type="EMBL" id="KAL2266734.1"/>
    </source>
</evidence>
<comment type="caution">
    <text evidence="9">The sequence shown here is derived from an EMBL/GenBank/DDBJ whole genome shotgun (WGS) entry which is preliminary data.</text>
</comment>
<evidence type="ECO:0000256" key="6">
    <source>
        <dbReference type="ARBA" id="ARBA00023004"/>
    </source>
</evidence>
<accession>A0ABR4D9M3</accession>
<keyword evidence="7 8" id="KW-0503">Monooxygenase</keyword>
<keyword evidence="6 8" id="KW-0408">Iron</keyword>
<dbReference type="SUPFAM" id="SSF48264">
    <property type="entry name" value="Cytochrome P450"/>
    <property type="match status" value="1"/>
</dbReference>
<dbReference type="InterPro" id="IPR017972">
    <property type="entry name" value="Cyt_P450_CS"/>
</dbReference>
<dbReference type="CDD" id="cd11058">
    <property type="entry name" value="CYP60B-like"/>
    <property type="match status" value="1"/>
</dbReference>
<dbReference type="GeneID" id="98127402"/>
<evidence type="ECO:0000256" key="1">
    <source>
        <dbReference type="ARBA" id="ARBA00001971"/>
    </source>
</evidence>
<dbReference type="RefSeq" id="XP_070865461.1">
    <property type="nucleotide sequence ID" value="XM_071012758.1"/>
</dbReference>
<dbReference type="Pfam" id="PF00067">
    <property type="entry name" value="p450"/>
    <property type="match status" value="1"/>
</dbReference>
<dbReference type="InterPro" id="IPR050121">
    <property type="entry name" value="Cytochrome_P450_monoxygenase"/>
</dbReference>
<keyword evidence="4 8" id="KW-0479">Metal-binding</keyword>
<dbReference type="Proteomes" id="UP001600064">
    <property type="component" value="Unassembled WGS sequence"/>
</dbReference>
<evidence type="ECO:0000256" key="4">
    <source>
        <dbReference type="ARBA" id="ARBA00022723"/>
    </source>
</evidence>
<dbReference type="Gene3D" id="1.10.630.10">
    <property type="entry name" value="Cytochrome P450"/>
    <property type="match status" value="1"/>
</dbReference>
<dbReference type="PRINTS" id="PR00385">
    <property type="entry name" value="P450"/>
</dbReference>
<evidence type="ECO:0000256" key="8">
    <source>
        <dbReference type="RuleBase" id="RU000461"/>
    </source>
</evidence>
<dbReference type="PANTHER" id="PTHR24305:SF230">
    <property type="entry name" value="P450, PUTATIVE (EUROFUNG)-RELATED"/>
    <property type="match status" value="1"/>
</dbReference>
<comment type="similarity">
    <text evidence="2 8">Belongs to the cytochrome P450 family.</text>
</comment>
<keyword evidence="10" id="KW-1185">Reference proteome</keyword>
<protein>
    <recommendedName>
        <fullName evidence="11">Cytochrome P450 monooxygenase</fullName>
    </recommendedName>
</protein>
<organism evidence="9 10">
    <name type="scientific">Remersonia thermophila</name>
    <dbReference type="NCBI Taxonomy" id="72144"/>
    <lineage>
        <taxon>Eukaryota</taxon>
        <taxon>Fungi</taxon>
        <taxon>Dikarya</taxon>
        <taxon>Ascomycota</taxon>
        <taxon>Pezizomycotina</taxon>
        <taxon>Sordariomycetes</taxon>
        <taxon>Sordariomycetidae</taxon>
        <taxon>Sordariales</taxon>
        <taxon>Sordariales incertae sedis</taxon>
        <taxon>Remersonia</taxon>
    </lineage>
</organism>
<proteinExistence type="inferred from homology"/>